<sequence>MLDMNLACAHLHIFCIRCLVFLCVFFCVFLL</sequence>
<evidence type="ECO:0000313" key="2">
    <source>
        <dbReference type="EMBL" id="JAH64191.1"/>
    </source>
</evidence>
<accession>A0A0E9UEF6</accession>
<reference evidence="2" key="2">
    <citation type="journal article" date="2015" name="Fish Shellfish Immunol.">
        <title>Early steps in the European eel (Anguilla anguilla)-Vibrio vulnificus interaction in the gills: Role of the RtxA13 toxin.</title>
        <authorList>
            <person name="Callol A."/>
            <person name="Pajuelo D."/>
            <person name="Ebbesson L."/>
            <person name="Teles M."/>
            <person name="MacKenzie S."/>
            <person name="Amaro C."/>
        </authorList>
    </citation>
    <scope>NUCLEOTIDE SEQUENCE</scope>
</reference>
<keyword evidence="1" id="KW-1133">Transmembrane helix</keyword>
<proteinExistence type="predicted"/>
<reference evidence="2" key="1">
    <citation type="submission" date="2014-11" db="EMBL/GenBank/DDBJ databases">
        <authorList>
            <person name="Amaro Gonzalez C."/>
        </authorList>
    </citation>
    <scope>NUCLEOTIDE SEQUENCE</scope>
</reference>
<name>A0A0E9UEF6_ANGAN</name>
<protein>
    <submittedName>
        <fullName evidence="2">Uncharacterized protein</fullName>
    </submittedName>
</protein>
<dbReference type="EMBL" id="GBXM01044386">
    <property type="protein sequence ID" value="JAH64191.1"/>
    <property type="molecule type" value="Transcribed_RNA"/>
</dbReference>
<evidence type="ECO:0000256" key="1">
    <source>
        <dbReference type="SAM" id="Phobius"/>
    </source>
</evidence>
<keyword evidence="1" id="KW-0472">Membrane</keyword>
<dbReference type="AlphaFoldDB" id="A0A0E9UEF6"/>
<organism evidence="2">
    <name type="scientific">Anguilla anguilla</name>
    <name type="common">European freshwater eel</name>
    <name type="synonym">Muraena anguilla</name>
    <dbReference type="NCBI Taxonomy" id="7936"/>
    <lineage>
        <taxon>Eukaryota</taxon>
        <taxon>Metazoa</taxon>
        <taxon>Chordata</taxon>
        <taxon>Craniata</taxon>
        <taxon>Vertebrata</taxon>
        <taxon>Euteleostomi</taxon>
        <taxon>Actinopterygii</taxon>
        <taxon>Neopterygii</taxon>
        <taxon>Teleostei</taxon>
        <taxon>Anguilliformes</taxon>
        <taxon>Anguillidae</taxon>
        <taxon>Anguilla</taxon>
    </lineage>
</organism>
<keyword evidence="1" id="KW-0812">Transmembrane</keyword>
<feature type="transmembrane region" description="Helical" evidence="1">
    <location>
        <begin position="6"/>
        <end position="30"/>
    </location>
</feature>